<accession>D8LUQ7</accession>
<dbReference type="Proteomes" id="UP000008312">
    <property type="component" value="Unassembled WGS sequence"/>
</dbReference>
<sequence length="288" mass="32329">MEFENSWFQDLSKSNKETIKALSREVKKQNQNSISDYLKFSSIWCDGSTLYLMSNSINIPRFRCSHLPQLFSAVAAASPSHKAVFVINPINHPVLPSSESRAVASPPPSSNPYHRLEAASVPQPSVLTTPLFSILLPDRSCFLPVLSFVSKKGFLDVPIPTLPDFVVAFRAVLPEREEYCRSLLAPLQELRAAPHRADWAQRQNCLFFRGNPSHFALHALAFPGTERSVLVAPRHGVAEFADAQLRAAPSDRFARSLLDEKGEFAFGAMFASLLRCRFALWKWRSLWT</sequence>
<organism evidence="1">
    <name type="scientific">Blastocystis hominis</name>
    <dbReference type="NCBI Taxonomy" id="12968"/>
    <lineage>
        <taxon>Eukaryota</taxon>
        <taxon>Sar</taxon>
        <taxon>Stramenopiles</taxon>
        <taxon>Bigyra</taxon>
        <taxon>Opalozoa</taxon>
        <taxon>Opalinata</taxon>
        <taxon>Blastocystidae</taxon>
        <taxon>Blastocystis</taxon>
    </lineage>
</organism>
<dbReference type="GeneID" id="24917336"/>
<dbReference type="RefSeq" id="XP_012893594.1">
    <property type="nucleotide sequence ID" value="XM_013038140.1"/>
</dbReference>
<dbReference type="InParanoid" id="D8LUQ7"/>
<dbReference type="EMBL" id="FN668638">
    <property type="protein sequence ID" value="CBK19546.2"/>
    <property type="molecule type" value="Genomic_DNA"/>
</dbReference>
<gene>
    <name evidence="1" type="ORF">GSBLH_T00000013001</name>
</gene>
<evidence type="ECO:0000313" key="1">
    <source>
        <dbReference type="EMBL" id="CBK19546.2"/>
    </source>
</evidence>
<dbReference type="AlphaFoldDB" id="D8LUQ7"/>
<proteinExistence type="predicted"/>
<evidence type="ECO:0000313" key="2">
    <source>
        <dbReference type="Proteomes" id="UP000008312"/>
    </source>
</evidence>
<reference evidence="1" key="1">
    <citation type="submission" date="2010-02" db="EMBL/GenBank/DDBJ databases">
        <title>Sequencing and annotation of the Blastocystis hominis genome.</title>
        <authorList>
            <person name="Wincker P."/>
        </authorList>
    </citation>
    <scope>NUCLEOTIDE SEQUENCE</scope>
    <source>
        <strain evidence="1">Singapore isolate B</strain>
    </source>
</reference>
<keyword evidence="2" id="KW-1185">Reference proteome</keyword>
<name>D8LUQ7_BLAHO</name>
<protein>
    <submittedName>
        <fullName evidence="1">Uncharacterized protein</fullName>
    </submittedName>
</protein>